<dbReference type="InterPro" id="IPR013520">
    <property type="entry name" value="Ribonucl_H"/>
</dbReference>
<dbReference type="Gene3D" id="3.30.420.10">
    <property type="entry name" value="Ribonuclease H-like superfamily/Ribonuclease H"/>
    <property type="match status" value="1"/>
</dbReference>
<dbReference type="KEGG" id="mgel:G5B37_14525"/>
<dbReference type="Proteomes" id="UP000505306">
    <property type="component" value="Chromosome"/>
</dbReference>
<accession>A0A6G6GR61</accession>
<dbReference type="GO" id="GO:0008408">
    <property type="term" value="F:3'-5' exonuclease activity"/>
    <property type="evidence" value="ECO:0007669"/>
    <property type="project" value="TreeGrafter"/>
</dbReference>
<dbReference type="Gene3D" id="3.40.1440.10">
    <property type="entry name" value="GIY-YIG endonuclease"/>
    <property type="match status" value="1"/>
</dbReference>
<dbReference type="GO" id="GO:0005829">
    <property type="term" value="C:cytosol"/>
    <property type="evidence" value="ECO:0007669"/>
    <property type="project" value="TreeGrafter"/>
</dbReference>
<reference evidence="4 5" key="1">
    <citation type="submission" date="2020-02" db="EMBL/GenBank/DDBJ databases">
        <title>Complete genome sequence of Flavobacteriaceae bacterium.</title>
        <authorList>
            <person name="Kim S.-J."/>
            <person name="Kim Y.-S."/>
            <person name="Kim K.-H."/>
        </authorList>
    </citation>
    <scope>NUCLEOTIDE SEQUENCE [LARGE SCALE GENOMIC DNA]</scope>
    <source>
        <strain evidence="4 5">RR4-40</strain>
    </source>
</reference>
<dbReference type="EMBL" id="CP049057">
    <property type="protein sequence ID" value="QIE60950.1"/>
    <property type="molecule type" value="Genomic_DNA"/>
</dbReference>
<dbReference type="SMART" id="SM00479">
    <property type="entry name" value="EXOIII"/>
    <property type="match status" value="1"/>
</dbReference>
<feature type="domain" description="GIY-YIG" evidence="3">
    <location>
        <begin position="195"/>
        <end position="271"/>
    </location>
</feature>
<name>A0A6G6GR61_9FLAO</name>
<dbReference type="PANTHER" id="PTHR30231">
    <property type="entry name" value="DNA POLYMERASE III SUBUNIT EPSILON"/>
    <property type="match status" value="1"/>
</dbReference>
<evidence type="ECO:0000259" key="3">
    <source>
        <dbReference type="PROSITE" id="PS50164"/>
    </source>
</evidence>
<dbReference type="InterPro" id="IPR035901">
    <property type="entry name" value="GIY-YIG_endonuc_sf"/>
</dbReference>
<sequence length="459" mass="52693">MYAILDIETTGGKYNEEGITEIAIYKFDGHKIVDQFCSLVNPERKIQPFVVNLTGINNEMLRNAPKFYEIAKRVIEITEGCIIVAHNAKFDNRILTTEFDRLGYDFDKSTLCTVELSKDLIPDMPSYSLGKLVRSLGIPITDRHRAQGDAKATVELFKMLLQKDVNKEIIQASVRKDPKRHLDTKLLDIIASAPSETGVYYMHKEDGTIIYIGKSKNIKKRLTQHFTSDNRKSKKIQLEVATVTFELTGNELIALLKESEEIKTNKPIYNRALRKTLFQYQLASFKDDEGYINLKIEKAHKEKKPITTFTNYQKAKSALFAITEKYNLCQKLTGLHKTSGNCFNYTVQNCEGACIQREASEDYNVRVQLFLDDNSYEKQHMLIVDRGRDVDERSVILIENGNYKGFGFYNLNYQINNPEVLKSIITPMSNNRDAQHIIQSYLKKRRVLKIIPLATDTVN</sequence>
<evidence type="ECO:0000313" key="5">
    <source>
        <dbReference type="Proteomes" id="UP000505306"/>
    </source>
</evidence>
<dbReference type="Pfam" id="PF00929">
    <property type="entry name" value="RNase_T"/>
    <property type="match status" value="1"/>
</dbReference>
<dbReference type="SMART" id="SM00465">
    <property type="entry name" value="GIYc"/>
    <property type="match status" value="1"/>
</dbReference>
<dbReference type="SUPFAM" id="SSF53098">
    <property type="entry name" value="Ribonuclease H-like"/>
    <property type="match status" value="1"/>
</dbReference>
<evidence type="ECO:0000313" key="4">
    <source>
        <dbReference type="EMBL" id="QIE60950.1"/>
    </source>
</evidence>
<dbReference type="SUPFAM" id="SSF82771">
    <property type="entry name" value="GIY-YIG endonuclease"/>
    <property type="match status" value="1"/>
</dbReference>
<dbReference type="GO" id="GO:0006289">
    <property type="term" value="P:nucleotide-excision repair"/>
    <property type="evidence" value="ECO:0007669"/>
    <property type="project" value="InterPro"/>
</dbReference>
<dbReference type="NCBIfam" id="TIGR00573">
    <property type="entry name" value="dnaq"/>
    <property type="match status" value="1"/>
</dbReference>
<dbReference type="InterPro" id="IPR012337">
    <property type="entry name" value="RNaseH-like_sf"/>
</dbReference>
<dbReference type="InterPro" id="IPR036397">
    <property type="entry name" value="RNaseH_sf"/>
</dbReference>
<dbReference type="GO" id="GO:0003677">
    <property type="term" value="F:DNA binding"/>
    <property type="evidence" value="ECO:0007669"/>
    <property type="project" value="InterPro"/>
</dbReference>
<dbReference type="Pfam" id="PF01541">
    <property type="entry name" value="GIY-YIG"/>
    <property type="match status" value="1"/>
</dbReference>
<dbReference type="InterPro" id="IPR006054">
    <property type="entry name" value="DnaQ"/>
</dbReference>
<dbReference type="CDD" id="cd10434">
    <property type="entry name" value="GIY-YIG_UvrC_Cho"/>
    <property type="match status" value="1"/>
</dbReference>
<dbReference type="PROSITE" id="PS50164">
    <property type="entry name" value="GIY_YIG"/>
    <property type="match status" value="1"/>
</dbReference>
<dbReference type="CDD" id="cd06127">
    <property type="entry name" value="DEDDh"/>
    <property type="match status" value="1"/>
</dbReference>
<dbReference type="PANTHER" id="PTHR30231:SF37">
    <property type="entry name" value="EXODEOXYRIBONUCLEASE 10"/>
    <property type="match status" value="1"/>
</dbReference>
<comment type="function">
    <text evidence="1">DNA polymerase III is a complex, multichain enzyme responsible for most of the replicative synthesis in bacteria. The epsilon subunit contain the editing function and is a proofreading 3'-5' exonuclease.</text>
</comment>
<comment type="subunit">
    <text evidence="2">DNA polymerase III contains a core (composed of alpha, epsilon and theta chains) that associates with a tau subunit. This core dimerizes to form the POLIII' complex. PolIII' associates with the gamma complex (composed of gamma, delta, delta', psi and chi chains) and with the beta chain to form the complete DNA polymerase III complex.</text>
</comment>
<dbReference type="AlphaFoldDB" id="A0A6G6GR61"/>
<organism evidence="4 5">
    <name type="scientific">Rasiella rasia</name>
    <dbReference type="NCBI Taxonomy" id="2744027"/>
    <lineage>
        <taxon>Bacteria</taxon>
        <taxon>Pseudomonadati</taxon>
        <taxon>Bacteroidota</taxon>
        <taxon>Flavobacteriia</taxon>
        <taxon>Flavobacteriales</taxon>
        <taxon>Flavobacteriaceae</taxon>
        <taxon>Rasiella</taxon>
    </lineage>
</organism>
<dbReference type="GO" id="GO:0045004">
    <property type="term" value="P:DNA replication proofreading"/>
    <property type="evidence" value="ECO:0007669"/>
    <property type="project" value="TreeGrafter"/>
</dbReference>
<dbReference type="InterPro" id="IPR047296">
    <property type="entry name" value="GIY-YIG_UvrC_Cho"/>
</dbReference>
<proteinExistence type="predicted"/>
<dbReference type="RefSeq" id="WP_164680966.1">
    <property type="nucleotide sequence ID" value="NZ_CP049057.1"/>
</dbReference>
<protein>
    <submittedName>
        <fullName evidence="4">GIY-YIG nuclease family protein</fullName>
    </submittedName>
</protein>
<gene>
    <name evidence="4" type="ORF">G5B37_14525</name>
</gene>
<keyword evidence="5" id="KW-1185">Reference proteome</keyword>
<evidence type="ECO:0000256" key="2">
    <source>
        <dbReference type="ARBA" id="ARBA00026073"/>
    </source>
</evidence>
<dbReference type="InterPro" id="IPR000305">
    <property type="entry name" value="GIY-YIG_endonuc"/>
</dbReference>
<evidence type="ECO:0000256" key="1">
    <source>
        <dbReference type="ARBA" id="ARBA00025483"/>
    </source>
</evidence>
<dbReference type="GO" id="GO:0003887">
    <property type="term" value="F:DNA-directed DNA polymerase activity"/>
    <property type="evidence" value="ECO:0007669"/>
    <property type="project" value="InterPro"/>
</dbReference>
<dbReference type="FunFam" id="3.30.420.10:FF:000045">
    <property type="entry name" value="3'-5' exonuclease DinG"/>
    <property type="match status" value="1"/>
</dbReference>